<dbReference type="EMBL" id="JADIXP010000010">
    <property type="protein sequence ID" value="MBF4179438.1"/>
    <property type="molecule type" value="Genomic_DNA"/>
</dbReference>
<dbReference type="SUPFAM" id="SSF51182">
    <property type="entry name" value="RmlC-like cupins"/>
    <property type="match status" value="1"/>
</dbReference>
<dbReference type="RefSeq" id="WP_194513870.1">
    <property type="nucleotide sequence ID" value="NZ_DALZBM010000001.1"/>
</dbReference>
<name>A0ABD4KBW7_9ENTR</name>
<reference evidence="2 3" key="1">
    <citation type="submission" date="2020-11" db="EMBL/GenBank/DDBJ databases">
        <title>Identification of Lelliottia nimipressuralis from Wound Infection by Whole Genome-Based Bacterial Identification.</title>
        <authorList>
            <person name="Navarathna D.H."/>
            <person name="Choi H."/>
            <person name="Jinadatha C."/>
            <person name="Chatterjee P."/>
            <person name="Hwang M."/>
        </authorList>
    </citation>
    <scope>NUCLEOTIDE SEQUENCE [LARGE SCALE GENOMIC DNA]</scope>
    <source>
        <strain evidence="2 3">DN2020</strain>
    </source>
</reference>
<dbReference type="Proteomes" id="UP000628560">
    <property type="component" value="Unassembled WGS sequence"/>
</dbReference>
<protein>
    <submittedName>
        <fullName evidence="2">Cupin domain-containing protein</fullName>
    </submittedName>
</protein>
<evidence type="ECO:0000313" key="2">
    <source>
        <dbReference type="EMBL" id="MBF4179438.1"/>
    </source>
</evidence>
<dbReference type="Pfam" id="PF07883">
    <property type="entry name" value="Cupin_2"/>
    <property type="match status" value="1"/>
</dbReference>
<evidence type="ECO:0000259" key="1">
    <source>
        <dbReference type="Pfam" id="PF07883"/>
    </source>
</evidence>
<proteinExistence type="predicted"/>
<sequence>MKTSIASVVADLPDVWRSRVLGTVGNANIKVLKMGGEGLPTEAHDDFDELLLVLDGELPLVVEERHFTLKAGEFFFVPKGAKHSVPEGSFGVLVVVDVGRQ</sequence>
<accession>A0ABD4KBW7</accession>
<comment type="caution">
    <text evidence="2">The sequence shown here is derived from an EMBL/GenBank/DDBJ whole genome shotgun (WGS) entry which is preliminary data.</text>
</comment>
<dbReference type="AlphaFoldDB" id="A0ABD4KBW7"/>
<organism evidence="2 3">
    <name type="scientific">Lelliottia nimipressuralis</name>
    <dbReference type="NCBI Taxonomy" id="69220"/>
    <lineage>
        <taxon>Bacteria</taxon>
        <taxon>Pseudomonadati</taxon>
        <taxon>Pseudomonadota</taxon>
        <taxon>Gammaproteobacteria</taxon>
        <taxon>Enterobacterales</taxon>
        <taxon>Enterobacteriaceae</taxon>
        <taxon>Lelliottia</taxon>
    </lineage>
</organism>
<feature type="domain" description="Cupin type-2" evidence="1">
    <location>
        <begin position="35"/>
        <end position="85"/>
    </location>
</feature>
<gene>
    <name evidence="2" type="ORF">ISP11_16335</name>
</gene>
<dbReference type="InterPro" id="IPR014710">
    <property type="entry name" value="RmlC-like_jellyroll"/>
</dbReference>
<evidence type="ECO:0000313" key="3">
    <source>
        <dbReference type="Proteomes" id="UP000628560"/>
    </source>
</evidence>
<dbReference type="InterPro" id="IPR013096">
    <property type="entry name" value="Cupin_2"/>
</dbReference>
<dbReference type="InterPro" id="IPR011051">
    <property type="entry name" value="RmlC_Cupin_sf"/>
</dbReference>
<dbReference type="Gene3D" id="2.60.120.10">
    <property type="entry name" value="Jelly Rolls"/>
    <property type="match status" value="1"/>
</dbReference>